<evidence type="ECO:0000313" key="5">
    <source>
        <dbReference type="Proteomes" id="UP000662111"/>
    </source>
</evidence>
<dbReference type="InterPro" id="IPR013149">
    <property type="entry name" value="ADH-like_C"/>
</dbReference>
<evidence type="ECO:0000256" key="1">
    <source>
        <dbReference type="ARBA" id="ARBA00022857"/>
    </source>
</evidence>
<dbReference type="InterPro" id="IPR011032">
    <property type="entry name" value="GroES-like_sf"/>
</dbReference>
<keyword evidence="2" id="KW-0560">Oxidoreductase</keyword>
<dbReference type="Pfam" id="PF08240">
    <property type="entry name" value="ADH_N"/>
    <property type="match status" value="1"/>
</dbReference>
<dbReference type="InterPro" id="IPR014189">
    <property type="entry name" value="Quinone_OxRdtase_PIG3"/>
</dbReference>
<accession>A0ABQ2FCC5</accession>
<reference evidence="5" key="1">
    <citation type="journal article" date="2019" name="Int. J. Syst. Evol. Microbiol.">
        <title>The Global Catalogue of Microorganisms (GCM) 10K type strain sequencing project: providing services to taxonomists for standard genome sequencing and annotation.</title>
        <authorList>
            <consortium name="The Broad Institute Genomics Platform"/>
            <consortium name="The Broad Institute Genome Sequencing Center for Infectious Disease"/>
            <person name="Wu L."/>
            <person name="Ma J."/>
        </authorList>
    </citation>
    <scope>NUCLEOTIDE SEQUENCE [LARGE SCALE GENOMIC DNA]</scope>
    <source>
        <strain evidence="5">CGMCC 1.5362</strain>
    </source>
</reference>
<dbReference type="InterPro" id="IPR013154">
    <property type="entry name" value="ADH-like_N"/>
</dbReference>
<feature type="domain" description="Enoyl reductase (ER)" evidence="3">
    <location>
        <begin position="13"/>
        <end position="328"/>
    </location>
</feature>
<dbReference type="NCBIfam" id="TIGR02824">
    <property type="entry name" value="quinone_pig3"/>
    <property type="match status" value="1"/>
</dbReference>
<evidence type="ECO:0000259" key="3">
    <source>
        <dbReference type="SMART" id="SM00829"/>
    </source>
</evidence>
<evidence type="ECO:0000313" key="4">
    <source>
        <dbReference type="EMBL" id="GGK71816.1"/>
    </source>
</evidence>
<dbReference type="InterPro" id="IPR020843">
    <property type="entry name" value="ER"/>
</dbReference>
<dbReference type="PANTHER" id="PTHR48106">
    <property type="entry name" value="QUINONE OXIDOREDUCTASE PIG3-RELATED"/>
    <property type="match status" value="1"/>
</dbReference>
<keyword evidence="5" id="KW-1185">Reference proteome</keyword>
<protein>
    <submittedName>
        <fullName evidence="4">NAD(P)H quinone oxidoreductase</fullName>
    </submittedName>
</protein>
<dbReference type="CDD" id="cd05276">
    <property type="entry name" value="p53_inducible_oxidoreductase"/>
    <property type="match status" value="1"/>
</dbReference>
<dbReference type="InterPro" id="IPR036291">
    <property type="entry name" value="NAD(P)-bd_dom_sf"/>
</dbReference>
<organism evidence="4 5">
    <name type="scientific">Ornithinimicrobium pekingense</name>
    <dbReference type="NCBI Taxonomy" id="384677"/>
    <lineage>
        <taxon>Bacteria</taxon>
        <taxon>Bacillati</taxon>
        <taxon>Actinomycetota</taxon>
        <taxon>Actinomycetes</taxon>
        <taxon>Micrococcales</taxon>
        <taxon>Ornithinimicrobiaceae</taxon>
        <taxon>Ornithinimicrobium</taxon>
    </lineage>
</organism>
<comment type="caution">
    <text evidence="4">The sequence shown here is derived from an EMBL/GenBank/DDBJ whole genome shotgun (WGS) entry which is preliminary data.</text>
</comment>
<dbReference type="SUPFAM" id="SSF51735">
    <property type="entry name" value="NAD(P)-binding Rossmann-fold domains"/>
    <property type="match status" value="1"/>
</dbReference>
<proteinExistence type="predicted"/>
<dbReference type="Proteomes" id="UP000662111">
    <property type="component" value="Unassembled WGS sequence"/>
</dbReference>
<dbReference type="SMART" id="SM00829">
    <property type="entry name" value="PKS_ER"/>
    <property type="match status" value="1"/>
</dbReference>
<dbReference type="PANTHER" id="PTHR48106:SF8">
    <property type="entry name" value="OS02G0805600 PROTEIN"/>
    <property type="match status" value="1"/>
</dbReference>
<sequence>MGGMRAITISEPGDADVLAVTEVDRPEPREGEVLVEVVTAGVNRADVQQRKGFYPPPEGASALPGLEVSGTVSALGPGTEGSGWSVGDEVCALLAGGGYAEHVAVPVGQLLPVPAGVSLADAGGLPEVACTVWSNLALEAGLKEGETVLLHGGSSGIGTMAIQVARQLGARVVVTAGSQAKLDACRELGADVLVNYREQDFVEEVRGATDGRGADVILDVVGAKYLGRNVEALAPDGRLVVIGLLGGAKAELNLGQLLSKRARVIATSLRSRPLEGKAEIVASVREHVWPWVEQGLVRTVVQSRHPLEQAAEAHREMEASGHVGKILLDVKR</sequence>
<name>A0ABQ2FCC5_9MICO</name>
<dbReference type="Pfam" id="PF00107">
    <property type="entry name" value="ADH_zinc_N"/>
    <property type="match status" value="1"/>
</dbReference>
<dbReference type="EMBL" id="BMLB01000004">
    <property type="protein sequence ID" value="GGK71816.1"/>
    <property type="molecule type" value="Genomic_DNA"/>
</dbReference>
<keyword evidence="1" id="KW-0521">NADP</keyword>
<dbReference type="SUPFAM" id="SSF50129">
    <property type="entry name" value="GroES-like"/>
    <property type="match status" value="1"/>
</dbReference>
<dbReference type="Gene3D" id="3.90.180.10">
    <property type="entry name" value="Medium-chain alcohol dehydrogenases, catalytic domain"/>
    <property type="match status" value="1"/>
</dbReference>
<gene>
    <name evidence="4" type="ORF">GCM10011509_20530</name>
</gene>
<evidence type="ECO:0000256" key="2">
    <source>
        <dbReference type="ARBA" id="ARBA00023002"/>
    </source>
</evidence>
<dbReference type="Gene3D" id="3.40.50.720">
    <property type="entry name" value="NAD(P)-binding Rossmann-like Domain"/>
    <property type="match status" value="1"/>
</dbReference>